<gene>
    <name evidence="1" type="primary">g9427</name>
    <name evidence="1" type="ORF">NpPPO83_00009427</name>
</gene>
<dbReference type="Proteomes" id="UP001165186">
    <property type="component" value="Unassembled WGS sequence"/>
</dbReference>
<protein>
    <submittedName>
        <fullName evidence="1">Uncharacterized protein</fullName>
    </submittedName>
</protein>
<evidence type="ECO:0000313" key="2">
    <source>
        <dbReference type="Proteomes" id="UP001165186"/>
    </source>
</evidence>
<dbReference type="EMBL" id="BSXG01000184">
    <property type="protein sequence ID" value="GME52172.1"/>
    <property type="molecule type" value="Genomic_DNA"/>
</dbReference>
<evidence type="ECO:0000313" key="1">
    <source>
        <dbReference type="EMBL" id="GME52172.1"/>
    </source>
</evidence>
<sequence length="123" mass="13667">MRATALIELHSAPSNDAHMAFLVDRGGGAWLEPRPWYRTAAHPTRVAALAELWRFVDRMAPLRAWADDVRAQTAGQVPKRLPLRPSVPEMREGERWRLLMEQVGEGRGGSGGEVVETVGKAEE</sequence>
<name>A0ACB5SQC1_9PEZI</name>
<proteinExistence type="predicted"/>
<comment type="caution">
    <text evidence="1">The sequence shown here is derived from an EMBL/GenBank/DDBJ whole genome shotgun (WGS) entry which is preliminary data.</text>
</comment>
<accession>A0ACB5SQC1</accession>
<organism evidence="1 2">
    <name type="scientific">Neofusicoccum parvum</name>
    <dbReference type="NCBI Taxonomy" id="310453"/>
    <lineage>
        <taxon>Eukaryota</taxon>
        <taxon>Fungi</taxon>
        <taxon>Dikarya</taxon>
        <taxon>Ascomycota</taxon>
        <taxon>Pezizomycotina</taxon>
        <taxon>Dothideomycetes</taxon>
        <taxon>Dothideomycetes incertae sedis</taxon>
        <taxon>Botryosphaeriales</taxon>
        <taxon>Botryosphaeriaceae</taxon>
        <taxon>Neofusicoccum</taxon>
    </lineage>
</organism>
<reference evidence="1" key="1">
    <citation type="submission" date="2024-09" db="EMBL/GenBank/DDBJ databases">
        <title>Draft Genome Sequences of Neofusicoccum parvum.</title>
        <authorList>
            <person name="Ashida A."/>
            <person name="Camagna M."/>
            <person name="Tanaka A."/>
            <person name="Takemoto D."/>
        </authorList>
    </citation>
    <scope>NUCLEOTIDE SEQUENCE</scope>
    <source>
        <strain evidence="1">PPO83</strain>
    </source>
</reference>
<keyword evidence="2" id="KW-1185">Reference proteome</keyword>